<sequence length="118" mass="13546">MKTLSLLVVSLILMLGMELKAQNEEACQKAMETAIDQFDQVKDAADLQVCKNSFERIAASYPERWLPVYYAAYLNTELVYWEMKSEQNTQRLEAAEKYLKQLEGLEEADRSEGATLWG</sequence>
<dbReference type="Proteomes" id="UP000053860">
    <property type="component" value="Unassembled WGS sequence"/>
</dbReference>
<reference evidence="3" key="1">
    <citation type="journal article" date="2015" name="MBio">
        <title>Genome-Resolved Metagenomic Analysis Reveals Roles for Candidate Phyla and Other Microbial Community Members in Biogeochemical Transformations in Oil Reservoirs.</title>
        <authorList>
            <person name="Hu P."/>
            <person name="Tom L."/>
            <person name="Singh A."/>
            <person name="Thomas B.C."/>
            <person name="Baker B.J."/>
            <person name="Piceno Y.M."/>
            <person name="Andersen G.L."/>
            <person name="Banfield J.F."/>
        </authorList>
    </citation>
    <scope>NUCLEOTIDE SEQUENCE [LARGE SCALE GENOMIC DNA]</scope>
</reference>
<feature type="chain" id="PRO_5007096887" evidence="1">
    <location>
        <begin position="22"/>
        <end position="118"/>
    </location>
</feature>
<comment type="caution">
    <text evidence="2">The sequence shown here is derived from an EMBL/GenBank/DDBJ whole genome shotgun (WGS) entry which is preliminary data.</text>
</comment>
<dbReference type="AlphaFoldDB" id="A0A101HE98"/>
<dbReference type="EMBL" id="LGGN01000386">
    <property type="protein sequence ID" value="KUK75290.1"/>
    <property type="molecule type" value="Genomic_DNA"/>
</dbReference>
<evidence type="ECO:0000313" key="3">
    <source>
        <dbReference type="Proteomes" id="UP000053860"/>
    </source>
</evidence>
<evidence type="ECO:0000313" key="2">
    <source>
        <dbReference type="EMBL" id="KUK75290.1"/>
    </source>
</evidence>
<feature type="signal peptide" evidence="1">
    <location>
        <begin position="1"/>
        <end position="21"/>
    </location>
</feature>
<gene>
    <name evidence="2" type="ORF">XD92_1562</name>
</gene>
<protein>
    <submittedName>
        <fullName evidence="2">Uncharacterized protein</fullName>
    </submittedName>
</protein>
<organism evidence="2 3">
    <name type="scientific">Proteiniphilum acetatigenes</name>
    <dbReference type="NCBI Taxonomy" id="294710"/>
    <lineage>
        <taxon>Bacteria</taxon>
        <taxon>Pseudomonadati</taxon>
        <taxon>Bacteroidota</taxon>
        <taxon>Bacteroidia</taxon>
        <taxon>Bacteroidales</taxon>
        <taxon>Dysgonomonadaceae</taxon>
        <taxon>Proteiniphilum</taxon>
    </lineage>
</organism>
<evidence type="ECO:0000256" key="1">
    <source>
        <dbReference type="SAM" id="SignalP"/>
    </source>
</evidence>
<accession>A0A101HE98</accession>
<proteinExistence type="predicted"/>
<feature type="non-terminal residue" evidence="2">
    <location>
        <position position="118"/>
    </location>
</feature>
<name>A0A101HE98_9BACT</name>
<keyword evidence="1" id="KW-0732">Signal</keyword>